<dbReference type="Proteomes" id="UP001189429">
    <property type="component" value="Unassembled WGS sequence"/>
</dbReference>
<reference evidence="1" key="1">
    <citation type="submission" date="2023-10" db="EMBL/GenBank/DDBJ databases">
        <authorList>
            <person name="Chen Y."/>
            <person name="Shah S."/>
            <person name="Dougan E. K."/>
            <person name="Thang M."/>
            <person name="Chan C."/>
        </authorList>
    </citation>
    <scope>NUCLEOTIDE SEQUENCE [LARGE SCALE GENOMIC DNA]</scope>
</reference>
<comment type="caution">
    <text evidence="1">The sequence shown here is derived from an EMBL/GenBank/DDBJ whole genome shotgun (WGS) entry which is preliminary data.</text>
</comment>
<evidence type="ECO:0000313" key="1">
    <source>
        <dbReference type="EMBL" id="CAK0892232.1"/>
    </source>
</evidence>
<dbReference type="SUPFAM" id="SSF53474">
    <property type="entry name" value="alpha/beta-Hydrolases"/>
    <property type="match status" value="1"/>
</dbReference>
<keyword evidence="2" id="KW-1185">Reference proteome</keyword>
<name>A0ABN9X2T1_9DINO</name>
<dbReference type="Gene3D" id="3.40.50.1820">
    <property type="entry name" value="alpha/beta hydrolase"/>
    <property type="match status" value="1"/>
</dbReference>
<protein>
    <submittedName>
        <fullName evidence="1">Uncharacterized protein</fullName>
    </submittedName>
</protein>
<gene>
    <name evidence="1" type="ORF">PCOR1329_LOCUS71949</name>
</gene>
<proteinExistence type="predicted"/>
<dbReference type="InterPro" id="IPR029058">
    <property type="entry name" value="AB_hydrolase_fold"/>
</dbReference>
<dbReference type="EMBL" id="CAUYUJ010019582">
    <property type="protein sequence ID" value="CAK0892232.1"/>
    <property type="molecule type" value="Genomic_DNA"/>
</dbReference>
<accession>A0ABN9X2T1</accession>
<organism evidence="1 2">
    <name type="scientific">Prorocentrum cordatum</name>
    <dbReference type="NCBI Taxonomy" id="2364126"/>
    <lineage>
        <taxon>Eukaryota</taxon>
        <taxon>Sar</taxon>
        <taxon>Alveolata</taxon>
        <taxon>Dinophyceae</taxon>
        <taxon>Prorocentrales</taxon>
        <taxon>Prorocentraceae</taxon>
        <taxon>Prorocentrum</taxon>
    </lineage>
</organism>
<evidence type="ECO:0000313" key="2">
    <source>
        <dbReference type="Proteomes" id="UP001189429"/>
    </source>
</evidence>
<sequence>MAPGLLVQNVVCFATSDLRERVREEQDEYQQQFLSIVNRLRSLWHRGRCPFDTQARLPSRAPLSVLGNTCCWASHPLCPYPARAFQSGALGHDPAVLRAIPVASAAVGTPLCTEGSRGELPAAPFSLVLYDARGHGGSSGWDCPGSSRPCSTQQFHWRALGVDMLFVADRHRSAGAAAGALLGGYSMGASSALWAAFLCPAAVRGLVLLSVTTAWEIRDGRRGSLIDIAEEHRRQGRLAAASVVLGAAAADLPPLEDIRAARMQMPALLAAAEDDPTHPAEVVERLAAALPAATLLLTDSTQELNSKFPEALRSWHRRHFSDPAG</sequence>